<proteinExistence type="inferred from homology"/>
<evidence type="ECO:0000256" key="1">
    <source>
        <dbReference type="ARBA" id="ARBA00005351"/>
    </source>
</evidence>
<protein>
    <submittedName>
        <fullName evidence="2">Golgi to ER traffic protein 4-like</fullName>
    </submittedName>
</protein>
<sequence>MASLKSLRKRYERSIENQDYYGAEQACRMMHHRLTQGKKQTNEDIEKALSILLDASVELLSRKQAQAGTALGLTAVKHYVDYKTKVTEESVAALQKIADTFDPTSGNSLEVRREKLRLLRASLAWSSREDCEGFPNGHPTLNALTARAAAEVENYELSQQLYLFSDAPEESATFLYKYASEHTNPDEYGLVLTRVIIRYLASENLKDACTVRIKFSQLAGWSSIENGGSGNHPPPLGNFCELLVKLCQLEKGAGPLYQKICMIYKNELHRDDSIAPILARIGTRYFGIQPPQPSGMAEMMSTMLRGMMGNS</sequence>
<gene>
    <name evidence="2" type="ORF">BWQ96_04350</name>
</gene>
<accession>A0A2V3IUY2</accession>
<dbReference type="AlphaFoldDB" id="A0A2V3IUY2"/>
<evidence type="ECO:0000313" key="2">
    <source>
        <dbReference type="EMBL" id="PXF45915.1"/>
    </source>
</evidence>
<dbReference type="InterPro" id="IPR011990">
    <property type="entry name" value="TPR-like_helical_dom_sf"/>
</dbReference>
<comment type="similarity">
    <text evidence="1">Belongs to the GET4 family.</text>
</comment>
<dbReference type="PANTHER" id="PTHR12875:SF0">
    <property type="entry name" value="GOLGI TO ER TRAFFIC PROTEIN 4 HOMOLOG"/>
    <property type="match status" value="1"/>
</dbReference>
<organism evidence="2 3">
    <name type="scientific">Gracilariopsis chorda</name>
    <dbReference type="NCBI Taxonomy" id="448386"/>
    <lineage>
        <taxon>Eukaryota</taxon>
        <taxon>Rhodophyta</taxon>
        <taxon>Florideophyceae</taxon>
        <taxon>Rhodymeniophycidae</taxon>
        <taxon>Gracilariales</taxon>
        <taxon>Gracilariaceae</taxon>
        <taxon>Gracilariopsis</taxon>
    </lineage>
</organism>
<evidence type="ECO:0000313" key="3">
    <source>
        <dbReference type="Proteomes" id="UP000247409"/>
    </source>
</evidence>
<dbReference type="PANTHER" id="PTHR12875">
    <property type="entry name" value="GOLGI TO ER TRAFFIC PROTEIN 4 HOMOLOG"/>
    <property type="match status" value="1"/>
</dbReference>
<dbReference type="OrthoDB" id="10252405at2759"/>
<dbReference type="Pfam" id="PF04190">
    <property type="entry name" value="GET4"/>
    <property type="match status" value="1"/>
</dbReference>
<reference evidence="2 3" key="1">
    <citation type="journal article" date="2018" name="Mol. Biol. Evol.">
        <title>Analysis of the draft genome of the red seaweed Gracilariopsis chorda provides insights into genome size evolution in Rhodophyta.</title>
        <authorList>
            <person name="Lee J."/>
            <person name="Yang E.C."/>
            <person name="Graf L."/>
            <person name="Yang J.H."/>
            <person name="Qiu H."/>
            <person name="Zel Zion U."/>
            <person name="Chan C.X."/>
            <person name="Stephens T.G."/>
            <person name="Weber A.P.M."/>
            <person name="Boo G.H."/>
            <person name="Boo S.M."/>
            <person name="Kim K.M."/>
            <person name="Shin Y."/>
            <person name="Jung M."/>
            <person name="Lee S.J."/>
            <person name="Yim H.S."/>
            <person name="Lee J.H."/>
            <person name="Bhattacharya D."/>
            <person name="Yoon H.S."/>
        </authorList>
    </citation>
    <scope>NUCLEOTIDE SEQUENCE [LARGE SCALE GENOMIC DNA]</scope>
    <source>
        <strain evidence="2 3">SKKU-2015</strain>
        <tissue evidence="2">Whole body</tissue>
    </source>
</reference>
<comment type="caution">
    <text evidence="2">The sequence shown here is derived from an EMBL/GenBank/DDBJ whole genome shotgun (WGS) entry which is preliminary data.</text>
</comment>
<keyword evidence="3" id="KW-1185">Reference proteome</keyword>
<name>A0A2V3IUY2_9FLOR</name>
<dbReference type="EMBL" id="NBIV01000050">
    <property type="protein sequence ID" value="PXF45915.1"/>
    <property type="molecule type" value="Genomic_DNA"/>
</dbReference>
<dbReference type="GO" id="GO:0005829">
    <property type="term" value="C:cytosol"/>
    <property type="evidence" value="ECO:0007669"/>
    <property type="project" value="TreeGrafter"/>
</dbReference>
<dbReference type="STRING" id="448386.A0A2V3IUY2"/>
<dbReference type="InterPro" id="IPR007317">
    <property type="entry name" value="GET4"/>
</dbReference>
<dbReference type="Gene3D" id="1.25.40.10">
    <property type="entry name" value="Tetratricopeptide repeat domain"/>
    <property type="match status" value="1"/>
</dbReference>
<dbReference type="Proteomes" id="UP000247409">
    <property type="component" value="Unassembled WGS sequence"/>
</dbReference>
<dbReference type="GO" id="GO:0045048">
    <property type="term" value="P:protein insertion into ER membrane"/>
    <property type="evidence" value="ECO:0007669"/>
    <property type="project" value="InterPro"/>
</dbReference>